<reference evidence="2" key="1">
    <citation type="submission" date="2023-03" db="EMBL/GenBank/DDBJ databases">
        <title>Electrophorus voltai genome.</title>
        <authorList>
            <person name="Bian C."/>
        </authorList>
    </citation>
    <scope>NUCLEOTIDE SEQUENCE</scope>
    <source>
        <strain evidence="2">CB-2022</strain>
        <tissue evidence="2">Muscle</tissue>
    </source>
</reference>
<feature type="region of interest" description="Disordered" evidence="1">
    <location>
        <begin position="327"/>
        <end position="346"/>
    </location>
</feature>
<protein>
    <submittedName>
        <fullName evidence="2">Uncharacterized protein</fullName>
    </submittedName>
</protein>
<feature type="region of interest" description="Disordered" evidence="1">
    <location>
        <begin position="453"/>
        <end position="485"/>
    </location>
</feature>
<feature type="region of interest" description="Disordered" evidence="1">
    <location>
        <begin position="70"/>
        <end position="158"/>
    </location>
</feature>
<dbReference type="Proteomes" id="UP001239994">
    <property type="component" value="Unassembled WGS sequence"/>
</dbReference>
<evidence type="ECO:0000256" key="1">
    <source>
        <dbReference type="SAM" id="MobiDB-lite"/>
    </source>
</evidence>
<dbReference type="AlphaFoldDB" id="A0AAD8YUM5"/>
<name>A0AAD8YUM5_9TELE</name>
<evidence type="ECO:0000313" key="3">
    <source>
        <dbReference type="Proteomes" id="UP001239994"/>
    </source>
</evidence>
<feature type="compositionally biased region" description="Basic and acidic residues" evidence="1">
    <location>
        <begin position="70"/>
        <end position="82"/>
    </location>
</feature>
<comment type="caution">
    <text evidence="2">The sequence shown here is derived from an EMBL/GenBank/DDBJ whole genome shotgun (WGS) entry which is preliminary data.</text>
</comment>
<sequence length="596" mass="65650">MTNHHRTQASTAKNGLPSGRCVGTPRTAAWIPGHWGEDCFPCPYPLRRWKGTPPGISWGGPKAVKLLPRRTEGHHTDQKEGGWVEPSGSLEGRAEARVPSLQQTRQQDWRGLPKVPEASRFWDAPRAAGERSTAGDGGTSGTGADMPPRVSVEATDTSRHLRGQRNVVGSVLDWPERGREAAFLPLAARSPLLAAPGPPEAANVNQHILLEEYAESVMGFISKCVEDVTIIKNITTRANQKPWLTREGLPLEDFGGGPDCSPGTDSEESYGPTLDVRDWYNDVQYLESDSTGSYYPERPSVILASLHTRTTGEGHWTIWGGPEYGPGMDSAESHRPQPDYEDRHSAGSYDLDMDCYEGYVDYGDRGECGDISLWSDLESDYMEDLPMEVEEVLYGNPPTDSDAQSAVSKNDEPPAPKILPKAPSRRYRLGTEKPSHVKYLEAETPFARAHSHGIRAPIPKPHRGRKEAAPVPTPEMGKVAGAPPEDASLGRIKKLTQAILQISHPRVEADTCSMPNNTSQCILHNLGQWDDIALAWDGIHAVRMKKDGIAVLITTDTFKAQIMQDWSITDEFFGTHSKNGKEAIITIEIFLRNEYE</sequence>
<feature type="region of interest" description="Disordered" evidence="1">
    <location>
        <begin position="396"/>
        <end position="421"/>
    </location>
</feature>
<proteinExistence type="predicted"/>
<evidence type="ECO:0000313" key="2">
    <source>
        <dbReference type="EMBL" id="KAK1787237.1"/>
    </source>
</evidence>
<dbReference type="EMBL" id="JAROKS010000023">
    <property type="protein sequence ID" value="KAK1787237.1"/>
    <property type="molecule type" value="Genomic_DNA"/>
</dbReference>
<feature type="region of interest" description="Disordered" evidence="1">
    <location>
        <begin position="1"/>
        <end position="20"/>
    </location>
</feature>
<organism evidence="2 3">
    <name type="scientific">Electrophorus voltai</name>
    <dbReference type="NCBI Taxonomy" id="2609070"/>
    <lineage>
        <taxon>Eukaryota</taxon>
        <taxon>Metazoa</taxon>
        <taxon>Chordata</taxon>
        <taxon>Craniata</taxon>
        <taxon>Vertebrata</taxon>
        <taxon>Euteleostomi</taxon>
        <taxon>Actinopterygii</taxon>
        <taxon>Neopterygii</taxon>
        <taxon>Teleostei</taxon>
        <taxon>Ostariophysi</taxon>
        <taxon>Gymnotiformes</taxon>
        <taxon>Gymnotoidei</taxon>
        <taxon>Gymnotidae</taxon>
        <taxon>Electrophorus</taxon>
    </lineage>
</organism>
<accession>A0AAD8YUM5</accession>
<feature type="compositionally biased region" description="Polar residues" evidence="1">
    <location>
        <begin position="398"/>
        <end position="408"/>
    </location>
</feature>
<feature type="compositionally biased region" description="Basic and acidic residues" evidence="1">
    <location>
        <begin position="331"/>
        <end position="345"/>
    </location>
</feature>
<feature type="region of interest" description="Disordered" evidence="1">
    <location>
        <begin position="248"/>
        <end position="272"/>
    </location>
</feature>
<keyword evidence="3" id="KW-1185">Reference proteome</keyword>
<gene>
    <name evidence="2" type="ORF">P4O66_002753</name>
</gene>